<name>A0A9Q0G6A3_9ROSI</name>
<keyword evidence="1" id="KW-0812">Transmembrane</keyword>
<reference evidence="2" key="2">
    <citation type="journal article" date="2023" name="Plants (Basel)">
        <title>Annotation of the Turnera subulata (Passifloraceae) Draft Genome Reveals the S-Locus Evolved after the Divergence of Turneroideae from Passifloroideae in a Stepwise Manner.</title>
        <authorList>
            <person name="Henning P.M."/>
            <person name="Roalson E.H."/>
            <person name="Mir W."/>
            <person name="McCubbin A.G."/>
            <person name="Shore J.S."/>
        </authorList>
    </citation>
    <scope>NUCLEOTIDE SEQUENCE</scope>
    <source>
        <strain evidence="2">F60SS</strain>
    </source>
</reference>
<evidence type="ECO:0000313" key="2">
    <source>
        <dbReference type="EMBL" id="KAJ4844195.1"/>
    </source>
</evidence>
<sequence>MELGLMKKGLLDYTRRRKRSILLLAALGFSTYGAYRVYHLPSLARKRNRIAKLLGGLVAIAEAISDSADTIRVLSNDLKDFLQSESDQIPNSVKQISKIARSNEFSDSVVSLTQALTVGILRGYDSNSRIDQDMGGNANPSFLEKVFDKLSTPAGSGFVSVVVGSFARNLVLAFYQGGQSSTTTFNSISDLDDDLVGSQSNSAQQFVDVVCNDKCKELIGDCVQLFVSTAVAVFLDKTMHINVYDQFFEGLTNPTHEKEVRDVLVSVCNGAIETLVKTSHQVLTSADSKTNSSPASPCLAIADQEEDEIRLNGLPEDEEFNSGLKATKSFDEVENEGWVGKVSSTLAVPSNRRLVLDVTGRVTFETVRSFLEFLLEKIHSGIERCVNVVHEFVVGSGLEVVRYVKAQSSAIATICFSLCLHIFDGAWVLAPALRY</sequence>
<dbReference type="InterPro" id="IPR019141">
    <property type="entry name" value="DUF2045"/>
</dbReference>
<evidence type="ECO:0000313" key="3">
    <source>
        <dbReference type="Proteomes" id="UP001141552"/>
    </source>
</evidence>
<keyword evidence="1" id="KW-0472">Membrane</keyword>
<dbReference type="OrthoDB" id="1641131at2759"/>
<organism evidence="2 3">
    <name type="scientific">Turnera subulata</name>
    <dbReference type="NCBI Taxonomy" id="218843"/>
    <lineage>
        <taxon>Eukaryota</taxon>
        <taxon>Viridiplantae</taxon>
        <taxon>Streptophyta</taxon>
        <taxon>Embryophyta</taxon>
        <taxon>Tracheophyta</taxon>
        <taxon>Spermatophyta</taxon>
        <taxon>Magnoliopsida</taxon>
        <taxon>eudicotyledons</taxon>
        <taxon>Gunneridae</taxon>
        <taxon>Pentapetalae</taxon>
        <taxon>rosids</taxon>
        <taxon>fabids</taxon>
        <taxon>Malpighiales</taxon>
        <taxon>Passifloraceae</taxon>
        <taxon>Turnera</taxon>
    </lineage>
</organism>
<gene>
    <name evidence="2" type="ORF">Tsubulata_000870</name>
</gene>
<comment type="caution">
    <text evidence="2">The sequence shown here is derived from an EMBL/GenBank/DDBJ whole genome shotgun (WGS) entry which is preliminary data.</text>
</comment>
<evidence type="ECO:0000256" key="1">
    <source>
        <dbReference type="SAM" id="Phobius"/>
    </source>
</evidence>
<dbReference type="PANTHER" id="PTHR21477">
    <property type="entry name" value="ZGC:172139"/>
    <property type="match status" value="1"/>
</dbReference>
<reference evidence="2" key="1">
    <citation type="submission" date="2022-02" db="EMBL/GenBank/DDBJ databases">
        <authorList>
            <person name="Henning P.M."/>
            <person name="McCubbin A.G."/>
            <person name="Shore J.S."/>
        </authorList>
    </citation>
    <scope>NUCLEOTIDE SEQUENCE</scope>
    <source>
        <strain evidence="2">F60SS</strain>
        <tissue evidence="2">Leaves</tissue>
    </source>
</reference>
<accession>A0A9Q0G6A3</accession>
<dbReference type="AlphaFoldDB" id="A0A9Q0G6A3"/>
<evidence type="ECO:0008006" key="4">
    <source>
        <dbReference type="Google" id="ProtNLM"/>
    </source>
</evidence>
<proteinExistence type="predicted"/>
<keyword evidence="1" id="KW-1133">Transmembrane helix</keyword>
<protein>
    <recommendedName>
        <fullName evidence="4">Protein PHLOEM PROTEIN 2-LIKE A10</fullName>
    </recommendedName>
</protein>
<dbReference type="EMBL" id="JAKUCV010002023">
    <property type="protein sequence ID" value="KAJ4844195.1"/>
    <property type="molecule type" value="Genomic_DNA"/>
</dbReference>
<feature type="transmembrane region" description="Helical" evidence="1">
    <location>
        <begin position="21"/>
        <end position="38"/>
    </location>
</feature>
<dbReference type="Proteomes" id="UP001141552">
    <property type="component" value="Unassembled WGS sequence"/>
</dbReference>
<keyword evidence="3" id="KW-1185">Reference proteome</keyword>
<dbReference type="PANTHER" id="PTHR21477:SF31">
    <property type="entry name" value="PROTEIN PHLOEM PROTEIN 2-LIKE A10-LIKE"/>
    <property type="match status" value="1"/>
</dbReference>